<dbReference type="PIRSF" id="PIRSF006769">
    <property type="entry name" value="RibD"/>
    <property type="match status" value="1"/>
</dbReference>
<evidence type="ECO:0000256" key="14">
    <source>
        <dbReference type="PIRSR" id="PIRSR006769-1"/>
    </source>
</evidence>
<evidence type="ECO:0000313" key="19">
    <source>
        <dbReference type="Proteomes" id="UP000015503"/>
    </source>
</evidence>
<keyword evidence="12" id="KW-0511">Multifunctional enzyme</keyword>
<dbReference type="InterPro" id="IPR050765">
    <property type="entry name" value="Riboflavin_Biosynth_HTPR"/>
</dbReference>
<comment type="function">
    <text evidence="1 13">Converts 2,5-diamino-6-(ribosylamino)-4(3h)-pyrimidinone 5'-phosphate into 5-amino-6-(ribosylamino)-2,4(1h,3h)-pyrimidinedione 5'-phosphate.</text>
</comment>
<feature type="binding site" evidence="15">
    <location>
        <position position="298"/>
    </location>
    <ligand>
        <name>substrate</name>
    </ligand>
</feature>
<evidence type="ECO:0000256" key="13">
    <source>
        <dbReference type="PIRNR" id="PIRNR006769"/>
    </source>
</evidence>
<dbReference type="InterPro" id="IPR024072">
    <property type="entry name" value="DHFR-like_dom_sf"/>
</dbReference>
<gene>
    <name evidence="18" type="primary">ribD</name>
    <name evidence="18" type="ORF">PCA10_06730</name>
</gene>
<feature type="binding site" evidence="15">
    <location>
        <position position="202"/>
    </location>
    <ligand>
        <name>NADP(+)</name>
        <dbReference type="ChEBI" id="CHEBI:58349"/>
    </ligand>
</feature>
<feature type="binding site" evidence="16">
    <location>
        <position position="86"/>
    </location>
    <ligand>
        <name>Zn(2+)</name>
        <dbReference type="ChEBI" id="CHEBI:29105"/>
        <note>catalytic</note>
    </ligand>
</feature>
<dbReference type="InterPro" id="IPR002125">
    <property type="entry name" value="CMP_dCMP_dom"/>
</dbReference>
<evidence type="ECO:0000256" key="15">
    <source>
        <dbReference type="PIRSR" id="PIRSR006769-2"/>
    </source>
</evidence>
<dbReference type="FunFam" id="3.40.140.10:FF:000025">
    <property type="entry name" value="Riboflavin biosynthesis protein RibD"/>
    <property type="match status" value="1"/>
</dbReference>
<dbReference type="PROSITE" id="PS51747">
    <property type="entry name" value="CYT_DCMP_DEAMINASES_2"/>
    <property type="match status" value="1"/>
</dbReference>
<name>S6AFA8_METRE</name>
<evidence type="ECO:0000313" key="18">
    <source>
        <dbReference type="EMBL" id="BAN46405.1"/>
    </source>
</evidence>
<feature type="binding site" evidence="15">
    <location>
        <position position="156"/>
    </location>
    <ligand>
        <name>NADP(+)</name>
        <dbReference type="ChEBI" id="CHEBI:58349"/>
    </ligand>
</feature>
<keyword evidence="7 13" id="KW-0479">Metal-binding</keyword>
<dbReference type="Pfam" id="PF01872">
    <property type="entry name" value="RibD_C"/>
    <property type="match status" value="1"/>
</dbReference>
<dbReference type="GO" id="GO:0050661">
    <property type="term" value="F:NADP binding"/>
    <property type="evidence" value="ECO:0007669"/>
    <property type="project" value="InterPro"/>
</dbReference>
<evidence type="ECO:0000256" key="10">
    <source>
        <dbReference type="ARBA" id="ARBA00022857"/>
    </source>
</evidence>
<dbReference type="EMBL" id="AP013068">
    <property type="protein sequence ID" value="BAN46405.1"/>
    <property type="molecule type" value="Genomic_DNA"/>
</dbReference>
<feature type="binding site" evidence="16">
    <location>
        <position position="77"/>
    </location>
    <ligand>
        <name>Zn(2+)</name>
        <dbReference type="ChEBI" id="CHEBI:29105"/>
        <note>catalytic</note>
    </ligand>
</feature>
<dbReference type="Gene3D" id="3.40.140.10">
    <property type="entry name" value="Cytidine Deaminase, domain 2"/>
    <property type="match status" value="1"/>
</dbReference>
<dbReference type="InterPro" id="IPR016192">
    <property type="entry name" value="APOBEC/CMP_deaminase_Zn-bd"/>
</dbReference>
<evidence type="ECO:0000256" key="9">
    <source>
        <dbReference type="ARBA" id="ARBA00022833"/>
    </source>
</evidence>
<keyword evidence="19" id="KW-1185">Reference proteome</keyword>
<evidence type="ECO:0000256" key="6">
    <source>
        <dbReference type="ARBA" id="ARBA00022619"/>
    </source>
</evidence>
<keyword evidence="11 13" id="KW-0560">Oxidoreductase</keyword>
<dbReference type="STRING" id="1245471.PCA10_06730"/>
<organism evidence="18 19">
    <name type="scientific">Metapseudomonas resinovorans NBRC 106553</name>
    <dbReference type="NCBI Taxonomy" id="1245471"/>
    <lineage>
        <taxon>Bacteria</taxon>
        <taxon>Pseudomonadati</taxon>
        <taxon>Pseudomonadota</taxon>
        <taxon>Gammaproteobacteria</taxon>
        <taxon>Pseudomonadales</taxon>
        <taxon>Pseudomonadaceae</taxon>
        <taxon>Metapseudomonas</taxon>
    </lineage>
</organism>
<keyword evidence="10 13" id="KW-0521">NADP</keyword>
<evidence type="ECO:0000256" key="3">
    <source>
        <dbReference type="ARBA" id="ARBA00004910"/>
    </source>
</evidence>
<dbReference type="InterPro" id="IPR002734">
    <property type="entry name" value="RibDG_C"/>
</dbReference>
<keyword evidence="8 13" id="KW-0378">Hydrolase</keyword>
<comment type="catalytic activity">
    <reaction evidence="13">
        <text>2,5-diamino-6-hydroxy-4-(5-phosphoribosylamino)-pyrimidine + H2O + H(+) = 5-amino-6-(5-phospho-D-ribosylamino)uracil + NH4(+)</text>
        <dbReference type="Rhea" id="RHEA:21868"/>
        <dbReference type="ChEBI" id="CHEBI:15377"/>
        <dbReference type="ChEBI" id="CHEBI:15378"/>
        <dbReference type="ChEBI" id="CHEBI:28938"/>
        <dbReference type="ChEBI" id="CHEBI:58453"/>
        <dbReference type="ChEBI" id="CHEBI:58614"/>
        <dbReference type="EC" id="3.5.4.26"/>
    </reaction>
</comment>
<dbReference type="SUPFAM" id="SSF53597">
    <property type="entry name" value="Dihydrofolate reductase-like"/>
    <property type="match status" value="1"/>
</dbReference>
<dbReference type="eggNOG" id="COG0117">
    <property type="taxonomic scope" value="Bacteria"/>
</dbReference>
<dbReference type="GO" id="GO:0008270">
    <property type="term" value="F:zinc ion binding"/>
    <property type="evidence" value="ECO:0007669"/>
    <property type="project" value="InterPro"/>
</dbReference>
<feature type="binding site" evidence="15">
    <location>
        <position position="209"/>
    </location>
    <ligand>
        <name>substrate</name>
    </ligand>
</feature>
<dbReference type="Gene3D" id="3.40.430.10">
    <property type="entry name" value="Dihydrofolate Reductase, subunit A"/>
    <property type="match status" value="1"/>
</dbReference>
<evidence type="ECO:0000256" key="12">
    <source>
        <dbReference type="ARBA" id="ARBA00023268"/>
    </source>
</evidence>
<dbReference type="PATRIC" id="fig|1245471.3.peg.683"/>
<evidence type="ECO:0000256" key="4">
    <source>
        <dbReference type="ARBA" id="ARBA00005259"/>
    </source>
</evidence>
<dbReference type="OrthoDB" id="9800865at2"/>
<dbReference type="EC" id="3.5.4.26" evidence="13"/>
<dbReference type="PANTHER" id="PTHR38011">
    <property type="entry name" value="DIHYDROFOLATE REDUCTASE FAMILY PROTEIN (AFU_ORTHOLOGUE AFUA_8G06820)"/>
    <property type="match status" value="1"/>
</dbReference>
<feature type="binding site" evidence="16">
    <location>
        <position position="52"/>
    </location>
    <ligand>
        <name>Zn(2+)</name>
        <dbReference type="ChEBI" id="CHEBI:29105"/>
        <note>catalytic</note>
    </ligand>
</feature>
<dbReference type="Proteomes" id="UP000015503">
    <property type="component" value="Chromosome"/>
</dbReference>
<evidence type="ECO:0000256" key="1">
    <source>
        <dbReference type="ARBA" id="ARBA00002151"/>
    </source>
</evidence>
<sequence length="368" mass="38827">MASSDQAYMARALQLAHKGSYSTHPNPRVGCVVVRDGQIVGEGWHVRAGEPHAEVHALRQAGELARGATAYVTLEPCSHHGRTPPCADALVAAGVARVVAAMQDPNPQVAGRGLARLAEAGIEVASGVLEAEARALNAGFIKRMEQGLPFVRVKLAMSLDGRTAMASGESQWITGPAARSAVQRLRARASVVLTGADTVLMDDARLTVRADELGLDPELTALAVSRPPLRVLVDGSLRVPATAPFFQAGAALVATAQADREAYPGHELLALPGADGHVDLRRLLEELAGRGVNEVLVEAGPRLAGAFARAGLVDEYQIFIAAKFLGSSARPLLDWPLTRMAEAQELSIVEMRAVGDDWRVIAIPRATA</sequence>
<feature type="binding site" evidence="15">
    <location>
        <begin position="300"/>
        <end position="306"/>
    </location>
    <ligand>
        <name>NADP(+)</name>
        <dbReference type="ChEBI" id="CHEBI:58349"/>
    </ligand>
</feature>
<dbReference type="EC" id="1.1.1.193" evidence="13"/>
<evidence type="ECO:0000256" key="16">
    <source>
        <dbReference type="PIRSR" id="PIRSR006769-3"/>
    </source>
</evidence>
<dbReference type="GO" id="GO:0008835">
    <property type="term" value="F:diaminohydroxyphosphoribosylaminopyrimidine deaminase activity"/>
    <property type="evidence" value="ECO:0007669"/>
    <property type="project" value="UniProtKB-EC"/>
</dbReference>
<evidence type="ECO:0000256" key="11">
    <source>
        <dbReference type="ARBA" id="ARBA00023002"/>
    </source>
</evidence>
<dbReference type="InterPro" id="IPR004794">
    <property type="entry name" value="Eubact_RibD"/>
</dbReference>
<keyword evidence="9 13" id="KW-0862">Zinc</keyword>
<evidence type="ECO:0000256" key="2">
    <source>
        <dbReference type="ARBA" id="ARBA00004882"/>
    </source>
</evidence>
<feature type="binding site" evidence="15">
    <location>
        <position position="172"/>
    </location>
    <ligand>
        <name>NADP(+)</name>
        <dbReference type="ChEBI" id="CHEBI:58349"/>
    </ligand>
</feature>
<proteinExistence type="inferred from homology"/>
<comment type="pathway">
    <text evidence="2 13">Cofactor biosynthesis; riboflavin biosynthesis; 5-amino-6-(D-ribitylamino)uracil from GTP: step 2/4.</text>
</comment>
<dbReference type="eggNOG" id="COG1985">
    <property type="taxonomic scope" value="Bacteria"/>
</dbReference>
<keyword evidence="6 13" id="KW-0686">Riboflavin biosynthesis</keyword>
<dbReference type="PANTHER" id="PTHR38011:SF7">
    <property type="entry name" value="2,5-DIAMINO-6-RIBOSYLAMINO-4(3H)-PYRIMIDINONE 5'-PHOSPHATE REDUCTASE"/>
    <property type="match status" value="1"/>
</dbReference>
<dbReference type="InterPro" id="IPR016193">
    <property type="entry name" value="Cytidine_deaminase-like"/>
</dbReference>
<evidence type="ECO:0000256" key="8">
    <source>
        <dbReference type="ARBA" id="ARBA00022801"/>
    </source>
</evidence>
<dbReference type="PROSITE" id="PS00903">
    <property type="entry name" value="CYT_DCMP_DEAMINASES_1"/>
    <property type="match status" value="1"/>
</dbReference>
<dbReference type="Pfam" id="PF00383">
    <property type="entry name" value="dCMP_cyt_deam_1"/>
    <property type="match status" value="1"/>
</dbReference>
<dbReference type="GO" id="GO:0009231">
    <property type="term" value="P:riboflavin biosynthetic process"/>
    <property type="evidence" value="ECO:0007669"/>
    <property type="project" value="UniProtKB-UniPathway"/>
</dbReference>
<accession>S6AFA8</accession>
<reference evidence="18 19" key="1">
    <citation type="journal article" date="2013" name="Genome Announc.">
        <title>Complete Genome Sequence of the Carbazole Degrader Pseudomonas resinovorans Strain CA10 (NBRC 106553).</title>
        <authorList>
            <person name="Shintani M."/>
            <person name="Hosoyama A."/>
            <person name="Ohji S."/>
            <person name="Tsuchikane K."/>
            <person name="Takarada H."/>
            <person name="Yamazoe A."/>
            <person name="Fujita N."/>
            <person name="Nojiri H."/>
        </authorList>
    </citation>
    <scope>NUCLEOTIDE SEQUENCE [LARGE SCALE GENOMIC DNA]</scope>
    <source>
        <strain evidence="18 19">NBRC 106553</strain>
    </source>
</reference>
<feature type="binding site" evidence="15">
    <location>
        <position position="170"/>
    </location>
    <ligand>
        <name>substrate</name>
    </ligand>
</feature>
<feature type="active site" description="Proton donor" evidence="14">
    <location>
        <position position="54"/>
    </location>
</feature>
<dbReference type="InterPro" id="IPR011549">
    <property type="entry name" value="RibD_C"/>
</dbReference>
<dbReference type="CDD" id="cd01284">
    <property type="entry name" value="Riboflavin_deaminase-reductase"/>
    <property type="match status" value="1"/>
</dbReference>
<feature type="domain" description="CMP/dCMP-type deaminase" evidence="17">
    <location>
        <begin position="3"/>
        <end position="125"/>
    </location>
</feature>
<dbReference type="GO" id="GO:0008703">
    <property type="term" value="F:5-amino-6-(5-phosphoribosylamino)uracil reductase activity"/>
    <property type="evidence" value="ECO:0007669"/>
    <property type="project" value="UniProtKB-EC"/>
</dbReference>
<comment type="cofactor">
    <cofactor evidence="13 16">
        <name>Zn(2+)</name>
        <dbReference type="ChEBI" id="CHEBI:29105"/>
    </cofactor>
    <text evidence="13 16">Binds 1 zinc ion.</text>
</comment>
<dbReference type="NCBIfam" id="TIGR00227">
    <property type="entry name" value="ribD_Cterm"/>
    <property type="match status" value="1"/>
</dbReference>
<feature type="binding site" evidence="15">
    <location>
        <position position="198"/>
    </location>
    <ligand>
        <name>NADP(+)</name>
        <dbReference type="ChEBI" id="CHEBI:58349"/>
    </ligand>
</feature>
<dbReference type="RefSeq" id="WP_016490607.1">
    <property type="nucleotide sequence ID" value="NC_021499.1"/>
</dbReference>
<feature type="binding site" evidence="15">
    <location>
        <position position="186"/>
    </location>
    <ligand>
        <name>substrate</name>
    </ligand>
</feature>
<dbReference type="KEGG" id="pre:PCA10_06730"/>
<dbReference type="UniPathway" id="UPA00275">
    <property type="reaction ID" value="UER00401"/>
</dbReference>
<evidence type="ECO:0000256" key="7">
    <source>
        <dbReference type="ARBA" id="ARBA00022723"/>
    </source>
</evidence>
<dbReference type="SUPFAM" id="SSF53927">
    <property type="entry name" value="Cytidine deaminase-like"/>
    <property type="match status" value="1"/>
</dbReference>
<evidence type="ECO:0000259" key="17">
    <source>
        <dbReference type="PROSITE" id="PS51747"/>
    </source>
</evidence>
<comment type="pathway">
    <text evidence="3 13">Cofactor biosynthesis; riboflavin biosynthesis; 5-amino-6-(D-ribitylamino)uracil from GTP: step 3/4.</text>
</comment>
<dbReference type="HOGENOM" id="CLU_036590_1_2_6"/>
<feature type="binding site" evidence="15">
    <location>
        <position position="206"/>
    </location>
    <ligand>
        <name>substrate</name>
    </ligand>
</feature>
<dbReference type="NCBIfam" id="TIGR00326">
    <property type="entry name" value="eubact_ribD"/>
    <property type="match status" value="1"/>
</dbReference>
<dbReference type="AlphaFoldDB" id="S6AFA8"/>
<comment type="similarity">
    <text evidence="4 13">In the N-terminal section; belongs to the cytidine and deoxycytidylate deaminase family.</text>
</comment>
<evidence type="ECO:0000256" key="5">
    <source>
        <dbReference type="ARBA" id="ARBA00007417"/>
    </source>
</evidence>
<protein>
    <recommendedName>
        <fullName evidence="13">Riboflavin biosynthesis protein RibD</fullName>
    </recommendedName>
    <domain>
        <recommendedName>
            <fullName evidence="13">Diaminohydroxyphosphoribosylaminopyrimidine deaminase</fullName>
            <shortName evidence="13">DRAP deaminase</shortName>
            <ecNumber evidence="13">3.5.4.26</ecNumber>
        </recommendedName>
        <alternativeName>
            <fullName evidence="13">Riboflavin-specific deaminase</fullName>
        </alternativeName>
    </domain>
    <domain>
        <recommendedName>
            <fullName evidence="13">5-amino-6-(5-phosphoribosylamino)uracil reductase</fullName>
            <ecNumber evidence="13">1.1.1.193</ecNumber>
        </recommendedName>
        <alternativeName>
            <fullName evidence="13">HTP reductase</fullName>
        </alternativeName>
    </domain>
</protein>
<comment type="similarity">
    <text evidence="5 13">In the C-terminal section; belongs to the HTP reductase family.</text>
</comment>
<comment type="catalytic activity">
    <reaction evidence="13">
        <text>5-amino-6-(5-phospho-D-ribitylamino)uracil + NADP(+) = 5-amino-6-(5-phospho-D-ribosylamino)uracil + NADPH + H(+)</text>
        <dbReference type="Rhea" id="RHEA:17845"/>
        <dbReference type="ChEBI" id="CHEBI:15378"/>
        <dbReference type="ChEBI" id="CHEBI:57783"/>
        <dbReference type="ChEBI" id="CHEBI:58349"/>
        <dbReference type="ChEBI" id="CHEBI:58421"/>
        <dbReference type="ChEBI" id="CHEBI:58453"/>
        <dbReference type="EC" id="1.1.1.193"/>
    </reaction>
</comment>